<dbReference type="AlphaFoldDB" id="A0AAP9NPB6"/>
<name>A0AAP9NPB6_9GAMM</name>
<proteinExistence type="predicted"/>
<dbReference type="Gene3D" id="1.25.40.10">
    <property type="entry name" value="Tetratricopeptide repeat domain"/>
    <property type="match status" value="1"/>
</dbReference>
<dbReference type="Proteomes" id="UP000509761">
    <property type="component" value="Chromosome"/>
</dbReference>
<evidence type="ECO:0000313" key="2">
    <source>
        <dbReference type="Proteomes" id="UP000509761"/>
    </source>
</evidence>
<gene>
    <name evidence="1" type="ORF">FX987_03457</name>
</gene>
<accession>A0AAP9NPB6</accession>
<dbReference type="RefSeq" id="WP_022521565.1">
    <property type="nucleotide sequence ID" value="NZ_CP054580.1"/>
</dbReference>
<protein>
    <submittedName>
        <fullName evidence="1">Uncharacterized protein</fullName>
    </submittedName>
</protein>
<reference evidence="1 2" key="1">
    <citation type="submission" date="2019-12" db="EMBL/GenBank/DDBJ databases">
        <title>Genome sequencing and assembly of endphytes of Porphyra tenera.</title>
        <authorList>
            <person name="Park J.M."/>
            <person name="Shin R."/>
            <person name="Jo S.H."/>
        </authorList>
    </citation>
    <scope>NUCLEOTIDE SEQUENCE [LARGE SCALE GENOMIC DNA]</scope>
    <source>
        <strain evidence="1 2">GPM3</strain>
    </source>
</reference>
<organism evidence="1 2">
    <name type="scientific">Vreelandella titanicae</name>
    <dbReference type="NCBI Taxonomy" id="664683"/>
    <lineage>
        <taxon>Bacteria</taxon>
        <taxon>Pseudomonadati</taxon>
        <taxon>Pseudomonadota</taxon>
        <taxon>Gammaproteobacteria</taxon>
        <taxon>Oceanospirillales</taxon>
        <taxon>Halomonadaceae</taxon>
        <taxon>Vreelandella</taxon>
    </lineage>
</organism>
<evidence type="ECO:0000313" key="1">
    <source>
        <dbReference type="EMBL" id="QKS25661.1"/>
    </source>
</evidence>
<dbReference type="SUPFAM" id="SSF81901">
    <property type="entry name" value="HCP-like"/>
    <property type="match status" value="1"/>
</dbReference>
<dbReference type="EMBL" id="CP054580">
    <property type="protein sequence ID" value="QKS25661.1"/>
    <property type="molecule type" value="Genomic_DNA"/>
</dbReference>
<sequence length="222" mass="25389">MKDLYHDSVFYLKTNTWDSCLNDIEAYDKIKSRSFVGEPELIVLQSWYTALGKGCEKNITFAIELLEQDAVQKSAGALCAAGLGFLRGYYGCPDEDRALYFFNKAEKICVRKANYQKGMMSFNRYLIKRDNLNDLEMARTFFAKAAKSGHATSLSMHVFCRTKPKVVHILKFFSILASYLVSRSNLGGPERWWCYRDLEKYRPTTVKLAEGCGHALGYFAKK</sequence>
<keyword evidence="2" id="KW-1185">Reference proteome</keyword>
<dbReference type="InterPro" id="IPR011990">
    <property type="entry name" value="TPR-like_helical_dom_sf"/>
</dbReference>